<reference evidence="1" key="1">
    <citation type="submission" date="2020-05" db="EMBL/GenBank/DDBJ databases">
        <authorList>
            <person name="Chiriac C."/>
            <person name="Salcher M."/>
            <person name="Ghai R."/>
            <person name="Kavagutti S V."/>
        </authorList>
    </citation>
    <scope>NUCLEOTIDE SEQUENCE</scope>
</reference>
<sequence length="49" mass="4825">MAIVANSGASNQGFTASGICVVIARSLDLGVRGGDTGNGHRRQPLATAG</sequence>
<dbReference type="EMBL" id="CAEZZA010000173">
    <property type="protein sequence ID" value="CAB4756356.1"/>
    <property type="molecule type" value="Genomic_DNA"/>
</dbReference>
<gene>
    <name evidence="1" type="ORF">UFOPK2809_01156</name>
</gene>
<name>A0A6J6U9Q6_9ZZZZ</name>
<organism evidence="1">
    <name type="scientific">freshwater metagenome</name>
    <dbReference type="NCBI Taxonomy" id="449393"/>
    <lineage>
        <taxon>unclassified sequences</taxon>
        <taxon>metagenomes</taxon>
        <taxon>ecological metagenomes</taxon>
    </lineage>
</organism>
<dbReference type="AlphaFoldDB" id="A0A6J6U9Q6"/>
<evidence type="ECO:0000313" key="1">
    <source>
        <dbReference type="EMBL" id="CAB4756356.1"/>
    </source>
</evidence>
<accession>A0A6J6U9Q6</accession>
<proteinExistence type="predicted"/>
<protein>
    <submittedName>
        <fullName evidence="1">Unannotated protein</fullName>
    </submittedName>
</protein>